<dbReference type="Proteomes" id="UP000183832">
    <property type="component" value="Unassembled WGS sequence"/>
</dbReference>
<evidence type="ECO:0000313" key="1">
    <source>
        <dbReference type="EMBL" id="CRL01801.1"/>
    </source>
</evidence>
<accession>A0A1J1ITG6</accession>
<organism evidence="1 2">
    <name type="scientific">Clunio marinus</name>
    <dbReference type="NCBI Taxonomy" id="568069"/>
    <lineage>
        <taxon>Eukaryota</taxon>
        <taxon>Metazoa</taxon>
        <taxon>Ecdysozoa</taxon>
        <taxon>Arthropoda</taxon>
        <taxon>Hexapoda</taxon>
        <taxon>Insecta</taxon>
        <taxon>Pterygota</taxon>
        <taxon>Neoptera</taxon>
        <taxon>Endopterygota</taxon>
        <taxon>Diptera</taxon>
        <taxon>Nematocera</taxon>
        <taxon>Chironomoidea</taxon>
        <taxon>Chironomidae</taxon>
        <taxon>Clunio</taxon>
    </lineage>
</organism>
<gene>
    <name evidence="1" type="ORF">CLUMA_CG015017</name>
</gene>
<sequence length="133" mass="15574">MEVTSPRRKVKKKNFGIRSSEFSKKVITTLKSVSTIDSIVLHQEMRANKISDCATSFALYQANKFINATYDNNKMRHSFNIKVQWLKGMANNRVSNREQWKIPHYILLLYELVFVNMRNAKRSITRKKFGNAD</sequence>
<name>A0A1J1ITG6_9DIPT</name>
<proteinExistence type="predicted"/>
<dbReference type="AlphaFoldDB" id="A0A1J1ITG6"/>
<evidence type="ECO:0000313" key="2">
    <source>
        <dbReference type="Proteomes" id="UP000183832"/>
    </source>
</evidence>
<dbReference type="EMBL" id="CVRI01000056">
    <property type="protein sequence ID" value="CRL01801.1"/>
    <property type="molecule type" value="Genomic_DNA"/>
</dbReference>
<protein>
    <submittedName>
        <fullName evidence="1">CLUMA_CG015017, isoform A</fullName>
    </submittedName>
</protein>
<reference evidence="1 2" key="1">
    <citation type="submission" date="2015-04" db="EMBL/GenBank/DDBJ databases">
        <authorList>
            <person name="Syromyatnikov M.Y."/>
            <person name="Popov V.N."/>
        </authorList>
    </citation>
    <scope>NUCLEOTIDE SEQUENCE [LARGE SCALE GENOMIC DNA]</scope>
</reference>
<keyword evidence="2" id="KW-1185">Reference proteome</keyword>